<keyword evidence="3" id="KW-1185">Reference proteome</keyword>
<accession>A0ABY6MQP3</accession>
<sequence length="117" mass="12590">MYELWLTLNIVWELARAAAPLVLAAVGLWLAVIGTAVFRRAQWRQALAPAAGLALLAAIAVFATLPSLTRSSFGELRYWVDWANLAAIAVAGGAIMLAYAWPLLALRGTACPWKEPS</sequence>
<reference evidence="2" key="1">
    <citation type="submission" date="2022-10" db="EMBL/GenBank/DDBJ databases">
        <title>Complete genome sequence of Schlegelella aquatica LMG 23380.</title>
        <authorList>
            <person name="Musilova J."/>
            <person name="Kourilova X."/>
            <person name="Bezdicek M."/>
            <person name="Hermankova K."/>
            <person name="Obruca S."/>
            <person name="Sedlar K."/>
        </authorList>
    </citation>
    <scope>NUCLEOTIDE SEQUENCE</scope>
    <source>
        <strain evidence="2">LMG 23380</strain>
    </source>
</reference>
<feature type="transmembrane region" description="Helical" evidence="1">
    <location>
        <begin position="20"/>
        <end position="39"/>
    </location>
</feature>
<proteinExistence type="predicted"/>
<keyword evidence="1" id="KW-0472">Membrane</keyword>
<protein>
    <submittedName>
        <fullName evidence="2">Uncharacterized protein</fullName>
    </submittedName>
</protein>
<keyword evidence="1" id="KW-1133">Transmembrane helix</keyword>
<dbReference type="RefSeq" id="WP_264891896.1">
    <property type="nucleotide sequence ID" value="NZ_CP110257.1"/>
</dbReference>
<keyword evidence="1" id="KW-0812">Transmembrane</keyword>
<organism evidence="2 3">
    <name type="scientific">Caldimonas aquatica</name>
    <dbReference type="NCBI Taxonomy" id="376175"/>
    <lineage>
        <taxon>Bacteria</taxon>
        <taxon>Pseudomonadati</taxon>
        <taxon>Pseudomonadota</taxon>
        <taxon>Betaproteobacteria</taxon>
        <taxon>Burkholderiales</taxon>
        <taxon>Sphaerotilaceae</taxon>
        <taxon>Caldimonas</taxon>
    </lineage>
</organism>
<dbReference type="EMBL" id="CP110257">
    <property type="protein sequence ID" value="UZD54327.1"/>
    <property type="molecule type" value="Genomic_DNA"/>
</dbReference>
<dbReference type="Proteomes" id="UP001163266">
    <property type="component" value="Chromosome"/>
</dbReference>
<gene>
    <name evidence="2" type="ORF">OMP39_11690</name>
</gene>
<feature type="transmembrane region" description="Helical" evidence="1">
    <location>
        <begin position="85"/>
        <end position="106"/>
    </location>
</feature>
<evidence type="ECO:0000256" key="1">
    <source>
        <dbReference type="SAM" id="Phobius"/>
    </source>
</evidence>
<evidence type="ECO:0000313" key="2">
    <source>
        <dbReference type="EMBL" id="UZD54327.1"/>
    </source>
</evidence>
<name>A0ABY6MQP3_9BURK</name>
<feature type="transmembrane region" description="Helical" evidence="1">
    <location>
        <begin position="46"/>
        <end position="65"/>
    </location>
</feature>
<evidence type="ECO:0000313" key="3">
    <source>
        <dbReference type="Proteomes" id="UP001163266"/>
    </source>
</evidence>